<dbReference type="InterPro" id="IPR045428">
    <property type="entry name" value="EACC1"/>
</dbReference>
<dbReference type="KEGG" id="aja:AJAP_05940"/>
<dbReference type="AlphaFoldDB" id="A0A075UJ52"/>
<evidence type="ECO:0000313" key="1">
    <source>
        <dbReference type="EMBL" id="AIG74107.1"/>
    </source>
</evidence>
<dbReference type="HOGENOM" id="CLU_151343_1_0_11"/>
<dbReference type="EMBL" id="CP008953">
    <property type="protein sequence ID" value="AIG74107.1"/>
    <property type="molecule type" value="Genomic_DNA"/>
</dbReference>
<dbReference type="eggNOG" id="ENOG5032DF8">
    <property type="taxonomic scope" value="Bacteria"/>
</dbReference>
<sequence>MEQAAEITILDGVRLDAERRFLHDWFRTAPGFRGAVRTPAPPPESGKLGGVSDVLVVVFGAGGTATLLVKHMADWLVARRPKVHIKVTGPDGRTVEVETENLTGDQLSDVVSKVVHPEDKA</sequence>
<organism evidence="1 2">
    <name type="scientific">Amycolatopsis japonica</name>
    <dbReference type="NCBI Taxonomy" id="208439"/>
    <lineage>
        <taxon>Bacteria</taxon>
        <taxon>Bacillati</taxon>
        <taxon>Actinomycetota</taxon>
        <taxon>Actinomycetes</taxon>
        <taxon>Pseudonocardiales</taxon>
        <taxon>Pseudonocardiaceae</taxon>
        <taxon>Amycolatopsis</taxon>
        <taxon>Amycolatopsis japonica group</taxon>
    </lineage>
</organism>
<dbReference type="Proteomes" id="UP000028492">
    <property type="component" value="Chromosome"/>
</dbReference>
<accession>A0A075UJ52</accession>
<reference evidence="1 2" key="1">
    <citation type="journal article" date="2014" name="J. Biotechnol.">
        <title>Complete genome sequence of the actinobacterium Amycolatopsis japonica MG417-CF17(T) (=DSM 44213T) producing (S,S)-N,N'-ethylenediaminedisuccinic acid.</title>
        <authorList>
            <person name="Stegmann E."/>
            <person name="Albersmeier A."/>
            <person name="Spohn M."/>
            <person name="Gert H."/>
            <person name="Weber T."/>
            <person name="Wohlleben W."/>
            <person name="Kalinowski J."/>
            <person name="Ruckert C."/>
        </authorList>
    </citation>
    <scope>NUCLEOTIDE SEQUENCE [LARGE SCALE GENOMIC DNA]</scope>
    <source>
        <strain evidence="2">MG417-CF17 (DSM 44213)</strain>
    </source>
</reference>
<proteinExistence type="predicted"/>
<keyword evidence="2" id="KW-1185">Reference proteome</keyword>
<dbReference type="RefSeq" id="WP_038508877.1">
    <property type="nucleotide sequence ID" value="NZ_CP008953.1"/>
</dbReference>
<dbReference type="Pfam" id="PF19953">
    <property type="entry name" value="EACC1"/>
    <property type="match status" value="1"/>
</dbReference>
<gene>
    <name evidence="1" type="ORF">AJAP_05940</name>
</gene>
<protein>
    <submittedName>
        <fullName evidence="1">Uncharacterized protein</fullName>
    </submittedName>
</protein>
<name>A0A075UJ52_9PSEU</name>
<evidence type="ECO:0000313" key="2">
    <source>
        <dbReference type="Proteomes" id="UP000028492"/>
    </source>
</evidence>
<dbReference type="STRING" id="208439.AJAP_05940"/>